<gene>
    <name evidence="9" type="ORF">ACFFIA_23085</name>
</gene>
<evidence type="ECO:0000256" key="6">
    <source>
        <dbReference type="ARBA" id="ARBA00023136"/>
    </source>
</evidence>
<evidence type="ECO:0000259" key="8">
    <source>
        <dbReference type="PROSITE" id="PS50928"/>
    </source>
</evidence>
<dbReference type="Proteomes" id="UP001589867">
    <property type="component" value="Unassembled WGS sequence"/>
</dbReference>
<comment type="subcellular location">
    <subcellularLocation>
        <location evidence="1 7">Cell membrane</location>
        <topology evidence="1 7">Multi-pass membrane protein</topology>
    </subcellularLocation>
</comment>
<dbReference type="Gene3D" id="1.10.3720.10">
    <property type="entry name" value="MetI-like"/>
    <property type="match status" value="1"/>
</dbReference>
<feature type="transmembrane region" description="Helical" evidence="7">
    <location>
        <begin position="168"/>
        <end position="194"/>
    </location>
</feature>
<evidence type="ECO:0000256" key="3">
    <source>
        <dbReference type="ARBA" id="ARBA00022475"/>
    </source>
</evidence>
<keyword evidence="6 7" id="KW-0472">Membrane</keyword>
<proteinExistence type="inferred from homology"/>
<evidence type="ECO:0000313" key="10">
    <source>
        <dbReference type="Proteomes" id="UP001589867"/>
    </source>
</evidence>
<reference evidence="9 10" key="1">
    <citation type="submission" date="2024-09" db="EMBL/GenBank/DDBJ databases">
        <authorList>
            <person name="Sun Q."/>
            <person name="Mori K."/>
        </authorList>
    </citation>
    <scope>NUCLEOTIDE SEQUENCE [LARGE SCALE GENOMIC DNA]</scope>
    <source>
        <strain evidence="9 10">TBRC 3947</strain>
    </source>
</reference>
<sequence length="252" mass="26809">MKRVLLTAVQWIVSLAVLLALWQWWLVPMIGPVFLAAPNEVLVQLGEWWDDGVLLPATWTTFATATVALLLGGTLGVIAALALYWNPTIRQVLEPAVAALYAMPKIALVPLLFIWFGRGATPGVAFVTLSAFPVLFMSTSTGLRTVDQRTVAALARMRASRRQIATKLLVRHTLGYVAVGFAVAGPFALLGVLVVEMLQGTGGLGGLLARSAGFFDAGGVMAAAVVATVIGLLLNGVTNLVERRFDQGRTNT</sequence>
<evidence type="ECO:0000256" key="2">
    <source>
        <dbReference type="ARBA" id="ARBA00022448"/>
    </source>
</evidence>
<dbReference type="PROSITE" id="PS50928">
    <property type="entry name" value="ABC_TM1"/>
    <property type="match status" value="1"/>
</dbReference>
<dbReference type="RefSeq" id="WP_377253709.1">
    <property type="nucleotide sequence ID" value="NZ_JBHLUH010000047.1"/>
</dbReference>
<evidence type="ECO:0000256" key="5">
    <source>
        <dbReference type="ARBA" id="ARBA00022989"/>
    </source>
</evidence>
<feature type="domain" description="ABC transmembrane type-1" evidence="8">
    <location>
        <begin position="58"/>
        <end position="238"/>
    </location>
</feature>
<dbReference type="InterPro" id="IPR000515">
    <property type="entry name" value="MetI-like"/>
</dbReference>
<evidence type="ECO:0000256" key="7">
    <source>
        <dbReference type="RuleBase" id="RU363032"/>
    </source>
</evidence>
<evidence type="ECO:0000256" key="4">
    <source>
        <dbReference type="ARBA" id="ARBA00022692"/>
    </source>
</evidence>
<dbReference type="EMBL" id="JBHLUH010000047">
    <property type="protein sequence ID" value="MFC0530551.1"/>
    <property type="molecule type" value="Genomic_DNA"/>
</dbReference>
<dbReference type="PANTHER" id="PTHR30151">
    <property type="entry name" value="ALKANE SULFONATE ABC TRANSPORTER-RELATED, MEMBRANE SUBUNIT"/>
    <property type="match status" value="1"/>
</dbReference>
<evidence type="ECO:0000313" key="9">
    <source>
        <dbReference type="EMBL" id="MFC0530551.1"/>
    </source>
</evidence>
<evidence type="ECO:0000256" key="1">
    <source>
        <dbReference type="ARBA" id="ARBA00004651"/>
    </source>
</evidence>
<feature type="transmembrane region" description="Helical" evidence="7">
    <location>
        <begin position="97"/>
        <end position="117"/>
    </location>
</feature>
<keyword evidence="3" id="KW-1003">Cell membrane</keyword>
<dbReference type="CDD" id="cd06261">
    <property type="entry name" value="TM_PBP2"/>
    <property type="match status" value="1"/>
</dbReference>
<keyword evidence="4 7" id="KW-0812">Transmembrane</keyword>
<keyword evidence="2 7" id="KW-0813">Transport</keyword>
<feature type="transmembrane region" description="Helical" evidence="7">
    <location>
        <begin position="123"/>
        <end position="147"/>
    </location>
</feature>
<feature type="transmembrane region" description="Helical" evidence="7">
    <location>
        <begin position="59"/>
        <end position="85"/>
    </location>
</feature>
<feature type="transmembrane region" description="Helical" evidence="7">
    <location>
        <begin position="214"/>
        <end position="234"/>
    </location>
</feature>
<dbReference type="PANTHER" id="PTHR30151:SF20">
    <property type="entry name" value="ABC TRANSPORTER PERMEASE PROTEIN HI_0355-RELATED"/>
    <property type="match status" value="1"/>
</dbReference>
<organism evidence="9 10">
    <name type="scientific">Phytohabitans kaempferiae</name>
    <dbReference type="NCBI Taxonomy" id="1620943"/>
    <lineage>
        <taxon>Bacteria</taxon>
        <taxon>Bacillati</taxon>
        <taxon>Actinomycetota</taxon>
        <taxon>Actinomycetes</taxon>
        <taxon>Micromonosporales</taxon>
        <taxon>Micromonosporaceae</taxon>
    </lineage>
</organism>
<dbReference type="InterPro" id="IPR035906">
    <property type="entry name" value="MetI-like_sf"/>
</dbReference>
<keyword evidence="10" id="KW-1185">Reference proteome</keyword>
<name>A0ABV6M7C4_9ACTN</name>
<comment type="similarity">
    <text evidence="7">Belongs to the binding-protein-dependent transport system permease family.</text>
</comment>
<keyword evidence="5 7" id="KW-1133">Transmembrane helix</keyword>
<protein>
    <submittedName>
        <fullName evidence="9">ABC transporter permease</fullName>
    </submittedName>
</protein>
<dbReference type="SUPFAM" id="SSF161098">
    <property type="entry name" value="MetI-like"/>
    <property type="match status" value="1"/>
</dbReference>
<comment type="caution">
    <text evidence="9">The sequence shown here is derived from an EMBL/GenBank/DDBJ whole genome shotgun (WGS) entry which is preliminary data.</text>
</comment>
<accession>A0ABV6M7C4</accession>
<dbReference type="Pfam" id="PF00528">
    <property type="entry name" value="BPD_transp_1"/>
    <property type="match status" value="1"/>
</dbReference>